<dbReference type="AlphaFoldDB" id="G7GM12"/>
<accession>G7GM12</accession>
<keyword evidence="3" id="KW-1185">Reference proteome</keyword>
<evidence type="ECO:0000313" key="3">
    <source>
        <dbReference type="Proteomes" id="UP000006023"/>
    </source>
</evidence>
<organism evidence="2 3">
    <name type="scientific">Gordonia amarae NBRC 15530</name>
    <dbReference type="NCBI Taxonomy" id="1075090"/>
    <lineage>
        <taxon>Bacteria</taxon>
        <taxon>Bacillati</taxon>
        <taxon>Actinomycetota</taxon>
        <taxon>Actinomycetes</taxon>
        <taxon>Mycobacteriales</taxon>
        <taxon>Gordoniaceae</taxon>
        <taxon>Gordonia</taxon>
    </lineage>
</organism>
<name>G7GM12_9ACTN</name>
<dbReference type="SUPFAM" id="SSF53474">
    <property type="entry name" value="alpha/beta-Hydrolases"/>
    <property type="match status" value="1"/>
</dbReference>
<sequence length="395" mass="43634">MYMKEEPVRGAILARILSFVPASGDIILIGHSLGSVIAIDLLDHLPEKVHVRRFITLGSPAGSEALHDGSDRILKHFPYARVDDWSNFLDCWDLVTAGRGLTRIFPGAQDFGISGAMKHSAHYYMSCPAIPMLVADIMYPSKEVVASGSGIVLRLDDGAASALLTLKYGHHVANEVDDTKVRERYEDALAILQDNFVQELLVQSEGRQLPPEFAQLSKGRVPTLPHRWDLPEAVSQAVVLAFTNVLDPYEVDVDEARFQAIVGLFLDLGFSRKTGQKVADSAKRARAVGQRPTGSERQDQNFRCSGGDSSPRSGPRRHCHGRSGRGGGCCGGHKRPCRVRARRNVRRTRNARGTLIDRRHGRHLRGNQQRRQPAATGQSHERGDPGRNRVRAQNN</sequence>
<feature type="compositionally biased region" description="Low complexity" evidence="1">
    <location>
        <begin position="303"/>
        <end position="313"/>
    </location>
</feature>
<feature type="compositionally biased region" description="Basic residues" evidence="1">
    <location>
        <begin position="332"/>
        <end position="350"/>
    </location>
</feature>
<dbReference type="InterPro" id="IPR029058">
    <property type="entry name" value="AB_hydrolase_fold"/>
</dbReference>
<feature type="region of interest" description="Disordered" evidence="1">
    <location>
        <begin position="281"/>
        <end position="395"/>
    </location>
</feature>
<gene>
    <name evidence="2" type="ORF">GOAMR_20_01860</name>
</gene>
<proteinExistence type="predicted"/>
<feature type="compositionally biased region" description="Polar residues" evidence="1">
    <location>
        <begin position="366"/>
        <end position="378"/>
    </location>
</feature>
<dbReference type="eggNOG" id="COG1075">
    <property type="taxonomic scope" value="Bacteria"/>
</dbReference>
<feature type="compositionally biased region" description="Basic residues" evidence="1">
    <location>
        <begin position="314"/>
        <end position="323"/>
    </location>
</feature>
<evidence type="ECO:0000256" key="1">
    <source>
        <dbReference type="SAM" id="MobiDB-lite"/>
    </source>
</evidence>
<dbReference type="EMBL" id="BAED01000020">
    <property type="protein sequence ID" value="GAB04637.1"/>
    <property type="molecule type" value="Genomic_DNA"/>
</dbReference>
<dbReference type="Gene3D" id="3.40.50.1820">
    <property type="entry name" value="alpha/beta hydrolase"/>
    <property type="match status" value="1"/>
</dbReference>
<comment type="caution">
    <text evidence="2">The sequence shown here is derived from an EMBL/GenBank/DDBJ whole genome shotgun (WGS) entry which is preliminary data.</text>
</comment>
<reference evidence="2 3" key="1">
    <citation type="submission" date="2011-11" db="EMBL/GenBank/DDBJ databases">
        <title>Whole genome shotgun sequence of Gordonia amarae NBRC 15530.</title>
        <authorList>
            <person name="Takarada H."/>
            <person name="Hosoyama A."/>
            <person name="Tsuchikane K."/>
            <person name="Katsumata H."/>
            <person name="Yamazaki S."/>
            <person name="Fujita N."/>
        </authorList>
    </citation>
    <scope>NUCLEOTIDE SEQUENCE [LARGE SCALE GENOMIC DNA]</scope>
    <source>
        <strain evidence="2 3">NBRC 15530</strain>
    </source>
</reference>
<protein>
    <submittedName>
        <fullName evidence="2">Uncharacterized protein</fullName>
    </submittedName>
</protein>
<dbReference type="STRING" id="1075090.GOAMR_20_01860"/>
<dbReference type="Proteomes" id="UP000006023">
    <property type="component" value="Unassembled WGS sequence"/>
</dbReference>
<evidence type="ECO:0000313" key="2">
    <source>
        <dbReference type="EMBL" id="GAB04637.1"/>
    </source>
</evidence>